<evidence type="ECO:0000259" key="2">
    <source>
        <dbReference type="Pfam" id="PF07583"/>
    </source>
</evidence>
<feature type="domain" description="Cytochrome C Planctomycete-type" evidence="4">
    <location>
        <begin position="44"/>
        <end position="99"/>
    </location>
</feature>
<evidence type="ECO:0000313" key="5">
    <source>
        <dbReference type="EMBL" id="XBH01226.1"/>
    </source>
</evidence>
<dbReference type="InterPro" id="IPR036909">
    <property type="entry name" value="Cyt_c-like_dom_sf"/>
</dbReference>
<feature type="chain" id="PRO_5043515193" evidence="1">
    <location>
        <begin position="24"/>
        <end position="879"/>
    </location>
</feature>
<evidence type="ECO:0000259" key="3">
    <source>
        <dbReference type="Pfam" id="PF07587"/>
    </source>
</evidence>
<keyword evidence="1" id="KW-0732">Signal</keyword>
<organism evidence="5">
    <name type="scientific">Singulisphaera sp. Ch08</name>
    <dbReference type="NCBI Taxonomy" id="3120278"/>
    <lineage>
        <taxon>Bacteria</taxon>
        <taxon>Pseudomonadati</taxon>
        <taxon>Planctomycetota</taxon>
        <taxon>Planctomycetia</taxon>
        <taxon>Isosphaerales</taxon>
        <taxon>Isosphaeraceae</taxon>
        <taxon>Singulisphaera</taxon>
    </lineage>
</organism>
<dbReference type="InterPro" id="IPR011429">
    <property type="entry name" value="Cyt_c_Planctomycete-type"/>
</dbReference>
<feature type="domain" description="DUF1549" evidence="2">
    <location>
        <begin position="164"/>
        <end position="379"/>
    </location>
</feature>
<dbReference type="GO" id="GO:0009055">
    <property type="term" value="F:electron transfer activity"/>
    <property type="evidence" value="ECO:0007669"/>
    <property type="project" value="InterPro"/>
</dbReference>
<dbReference type="Pfam" id="PF07583">
    <property type="entry name" value="PSCyt2"/>
    <property type="match status" value="1"/>
</dbReference>
<feature type="signal peptide" evidence="1">
    <location>
        <begin position="1"/>
        <end position="23"/>
    </location>
</feature>
<dbReference type="AlphaFoldDB" id="A0AAU7C7U2"/>
<dbReference type="RefSeq" id="WP_406693919.1">
    <property type="nucleotide sequence ID" value="NZ_CP155447.1"/>
</dbReference>
<feature type="domain" description="DUF1553" evidence="3">
    <location>
        <begin position="567"/>
        <end position="832"/>
    </location>
</feature>
<gene>
    <name evidence="5" type="ORF">V5E97_23045</name>
</gene>
<dbReference type="Pfam" id="PF07635">
    <property type="entry name" value="PSCyt1"/>
    <property type="match status" value="1"/>
</dbReference>
<dbReference type="InterPro" id="IPR022655">
    <property type="entry name" value="DUF1553"/>
</dbReference>
<sequence>MTTRWLLHASGFLLLTLNLQLSASEPERRLTYEQDIRPILKAHCFQCHGEEEKPEGKLDLRLVRLMKQGGVSGESLIPGNHQDSFLWQRIDDEEMPPLDKKLPAKDKELIAAWIDQGAVTARPEPESLAPGVEPSDEEKAFWSFQPIRRQDPPRVQNEALVRVPIDAFLLEKLEKENLGFSPEADRRTLIRRVSFTLTGLPPTPTEVDQFLADNDANAYERLVDRLLASPRYGERWARHWLDVAGYADSDGYSPKDAERKYAYKYRDYLIRSLNLDRPWDELIREQLAGDEMLTPPYQDLAPEALDKLVATGFLRMAPDGSSDPAAEQALARNDTIAETIKIVSTSMLGLTIGCAQCHAHRYDPIPADDYYRFRALFEPAYNPKNWRSPTARLISLWTADERSRAASVDAEVKAIDLERAKAVAALVKKVFEQELAEAPEELRGKLREACDTPKSQRSAEQKQWLKTYPRLNVLPGNVSLYDAKAFNALTKDFAAKVAKAREKRPSEDFVHALTEVPGQVPTTNLFFRGDIQQPRQAVLPGELKVLTASSEASDIPVDDPALPTTGRRLAYARHLTSGKHPLVARVLVNRVWLHHFGRGIVNTPGDFGMLGERPSHPALLDWLADEFMSQGWSLKKLHRLILTSTAYRQSSRRDPKLESVDPDDRLLGRMPVRRLEAEAVRDAMLAASGRLTPTMYGPPVPVAIDEAGQVIVGLDNRDGAGRPVSKRASIGNEEWRRSLYIQVRRSLPLGLLETFDAPPMAPNCEQRASSTVAPQSLMMMNNDFVVQQAETFATRVALEAGDDPKAQVQLAWRLALALDPDPEAVESAVRFLASQQEDFAATREAKPASKSSPKVNPAHQALATFCQALFGSNAFLYVD</sequence>
<accession>A0AAU7C7U2</accession>
<reference evidence="5" key="1">
    <citation type="submission" date="2024-05" db="EMBL/GenBank/DDBJ databases">
        <title>Planctomycetes of the genus Singulisphaera possess chitinolytic capabilities.</title>
        <authorList>
            <person name="Ivanova A."/>
        </authorList>
    </citation>
    <scope>NUCLEOTIDE SEQUENCE</scope>
    <source>
        <strain evidence="5">Ch08T</strain>
    </source>
</reference>
<proteinExistence type="predicted"/>
<dbReference type="PANTHER" id="PTHR35889:SF3">
    <property type="entry name" value="F-BOX DOMAIN-CONTAINING PROTEIN"/>
    <property type="match status" value="1"/>
</dbReference>
<protein>
    <submittedName>
        <fullName evidence="5">PSD1 and planctomycete cytochrome C domain-containing protein</fullName>
    </submittedName>
</protein>
<evidence type="ECO:0000259" key="4">
    <source>
        <dbReference type="Pfam" id="PF07635"/>
    </source>
</evidence>
<evidence type="ECO:0000256" key="1">
    <source>
        <dbReference type="SAM" id="SignalP"/>
    </source>
</evidence>
<dbReference type="GO" id="GO:0020037">
    <property type="term" value="F:heme binding"/>
    <property type="evidence" value="ECO:0007669"/>
    <property type="project" value="InterPro"/>
</dbReference>
<dbReference type="PANTHER" id="PTHR35889">
    <property type="entry name" value="CYCLOINULO-OLIGOSACCHARIDE FRUCTANOTRANSFERASE-RELATED"/>
    <property type="match status" value="1"/>
</dbReference>
<dbReference type="EMBL" id="CP155447">
    <property type="protein sequence ID" value="XBH01226.1"/>
    <property type="molecule type" value="Genomic_DNA"/>
</dbReference>
<name>A0AAU7C7U2_9BACT</name>
<dbReference type="Pfam" id="PF07587">
    <property type="entry name" value="PSD1"/>
    <property type="match status" value="1"/>
</dbReference>
<dbReference type="SUPFAM" id="SSF46626">
    <property type="entry name" value="Cytochrome c"/>
    <property type="match status" value="1"/>
</dbReference>
<dbReference type="InterPro" id="IPR011444">
    <property type="entry name" value="DUF1549"/>
</dbReference>